<protein>
    <submittedName>
        <fullName evidence="1">Uncharacterized protein</fullName>
    </submittedName>
</protein>
<dbReference type="AlphaFoldDB" id="A0A0N8KN52"/>
<comment type="caution">
    <text evidence="1">The sequence shown here is derived from an EMBL/GenBank/DDBJ whole genome shotgun (WGS) entry which is preliminary data.</text>
</comment>
<evidence type="ECO:0000313" key="2">
    <source>
        <dbReference type="Proteomes" id="UP000050465"/>
    </source>
</evidence>
<dbReference type="STRING" id="1666911.HLUCCA11_09980"/>
<gene>
    <name evidence="1" type="ORF">HLUCCA11_09980</name>
</gene>
<proteinExistence type="predicted"/>
<accession>A0A0N8KN52</accession>
<name>A0A0N8KN52_9CYAN</name>
<dbReference type="EMBL" id="LJZR01000011">
    <property type="protein sequence ID" value="KPQ35570.1"/>
    <property type="molecule type" value="Genomic_DNA"/>
</dbReference>
<dbReference type="Proteomes" id="UP000050465">
    <property type="component" value="Unassembled WGS sequence"/>
</dbReference>
<reference evidence="1 2" key="1">
    <citation type="submission" date="2015-09" db="EMBL/GenBank/DDBJ databases">
        <title>Identification and resolution of microdiversity through metagenomic sequencing of parallel consortia.</title>
        <authorList>
            <person name="Nelson W.C."/>
            <person name="Romine M.F."/>
            <person name="Lindemann S.R."/>
        </authorList>
    </citation>
    <scope>NUCLEOTIDE SEQUENCE [LARGE SCALE GENOMIC DNA]</scope>
    <source>
        <strain evidence="1">Ana</strain>
    </source>
</reference>
<sequence>MKAVVFHDVGDTRLDNVAEPKVQSASKVQSAPKVQSASVKFAILVEYALMHEISHFNRLSVVQQVHNMPA</sequence>
<organism evidence="1 2">
    <name type="scientific">Phormidesmis priestleyi Ana</name>
    <dbReference type="NCBI Taxonomy" id="1666911"/>
    <lineage>
        <taxon>Bacteria</taxon>
        <taxon>Bacillati</taxon>
        <taxon>Cyanobacteriota</taxon>
        <taxon>Cyanophyceae</taxon>
        <taxon>Leptolyngbyales</taxon>
        <taxon>Leptolyngbyaceae</taxon>
        <taxon>Phormidesmis</taxon>
    </lineage>
</organism>
<evidence type="ECO:0000313" key="1">
    <source>
        <dbReference type="EMBL" id="KPQ35570.1"/>
    </source>
</evidence>